<reference evidence="4" key="1">
    <citation type="submission" date="2021-08" db="EMBL/GenBank/DDBJ databases">
        <title>WGS assembly of Ceratopteris richardii.</title>
        <authorList>
            <person name="Marchant D.B."/>
            <person name="Chen G."/>
            <person name="Jenkins J."/>
            <person name="Shu S."/>
            <person name="Leebens-Mack J."/>
            <person name="Grimwood J."/>
            <person name="Schmutz J."/>
            <person name="Soltis P."/>
            <person name="Soltis D."/>
            <person name="Chen Z.-H."/>
        </authorList>
    </citation>
    <scope>NUCLEOTIDE SEQUENCE</scope>
    <source>
        <strain evidence="4">Whitten #5841</strain>
        <tissue evidence="4">Leaf</tissue>
    </source>
</reference>
<dbReference type="GO" id="GO:0003682">
    <property type="term" value="F:chromatin binding"/>
    <property type="evidence" value="ECO:0007669"/>
    <property type="project" value="TreeGrafter"/>
</dbReference>
<keyword evidence="5" id="KW-1185">Reference proteome</keyword>
<feature type="region of interest" description="Disordered" evidence="3">
    <location>
        <begin position="148"/>
        <end position="173"/>
    </location>
</feature>
<dbReference type="OrthoDB" id="329666at2759"/>
<dbReference type="OMA" id="EEHTEMI"/>
<evidence type="ECO:0000256" key="3">
    <source>
        <dbReference type="SAM" id="MobiDB-lite"/>
    </source>
</evidence>
<dbReference type="GO" id="GO:0006261">
    <property type="term" value="P:DNA-templated DNA replication"/>
    <property type="evidence" value="ECO:0007669"/>
    <property type="project" value="TreeGrafter"/>
</dbReference>
<protein>
    <recommendedName>
        <fullName evidence="6">Mini-chromosome maintenance complex-binding protein</fullName>
    </recommendedName>
</protein>
<dbReference type="PANTHER" id="PTHR13489:SF0">
    <property type="entry name" value="MINI-CHROMOSOME MAINTENANCE COMPLEX-BINDING PROTEIN"/>
    <property type="match status" value="1"/>
</dbReference>
<evidence type="ECO:0000256" key="1">
    <source>
        <dbReference type="ARBA" id="ARBA00004123"/>
    </source>
</evidence>
<name>A0A8T2V992_CERRI</name>
<comment type="subcellular location">
    <subcellularLocation>
        <location evidence="1">Nucleus</location>
    </subcellularLocation>
</comment>
<gene>
    <name evidence="4" type="ORF">KP509_02G050200</name>
</gene>
<keyword evidence="2" id="KW-0539">Nucleus</keyword>
<organism evidence="4 5">
    <name type="scientific">Ceratopteris richardii</name>
    <name type="common">Triangle waterfern</name>
    <dbReference type="NCBI Taxonomy" id="49495"/>
    <lineage>
        <taxon>Eukaryota</taxon>
        <taxon>Viridiplantae</taxon>
        <taxon>Streptophyta</taxon>
        <taxon>Embryophyta</taxon>
        <taxon>Tracheophyta</taxon>
        <taxon>Polypodiopsida</taxon>
        <taxon>Polypodiidae</taxon>
        <taxon>Polypodiales</taxon>
        <taxon>Pteridineae</taxon>
        <taxon>Pteridaceae</taxon>
        <taxon>Parkerioideae</taxon>
        <taxon>Ceratopteris</taxon>
    </lineage>
</organism>
<accession>A0A8T2V992</accession>
<dbReference type="Proteomes" id="UP000825935">
    <property type="component" value="Chromosome 2"/>
</dbReference>
<dbReference type="Pfam" id="PF09739">
    <property type="entry name" value="MCM_bind"/>
    <property type="match status" value="1"/>
</dbReference>
<dbReference type="PANTHER" id="PTHR13489">
    <property type="entry name" value="MINI-CHROMOSOME MAINTENANCE COMPLEX-BINDING PROTEIN"/>
    <property type="match status" value="1"/>
</dbReference>
<sequence>MVGKAYDCVLNPLGAVRFLFDKEVGSGPIDAHGRDWGVHGLFTRTLFEDGGLSQVPEINSVPLHSIPANSLVRFRGMVQDMFNSEYYIGAYKDGDAWRTTKYSDVAAVPSCSESSMKIWERRPLYCVPVPGENLWVKDAFTPLDAQLPHSPTCSDPITNRKRSRPEEEMDAEDTEMITDVTETAPDNKRSCEGADLNLETKNCHDDPCNLNMPLGEKKLLPCLVKVYDGLDADLKLNDVVEFIGVLTFDPELTVHPGTVGESVDCIHGSFLDEDISAQLPASRVPRLHSILHRKLSSDQLFQAMPMNTLGQLYPDALSRSSFEELRSSLVARFTEVLGGDGLAAEYLLLHLLSRVHARVEPMAVGKLSLNIVEPRPMKDGSTSFIQMVSHTISTLLPRSHLMSLSLEFLNEKLIAPKKNYSSNRLMTGDLQLADGTHLMLDETVLRSGQLNDIGLQNVHFLKNMMEWQKVEYDFEFYKMEMSTDVAVLVLSAARSRLFPSDVVLPLRPTRGFSSDFPVENLWRWRIYLAAARAGDHTIDPTIQKVLEEELVSARQEDRSLGPEVFHRWLTLARLLSLSYGESTLSLERWNMVREMERRLTERLRVC</sequence>
<dbReference type="InterPro" id="IPR019140">
    <property type="entry name" value="MCM_complex-bd"/>
</dbReference>
<dbReference type="AlphaFoldDB" id="A0A8T2V992"/>
<dbReference type="EMBL" id="CM035407">
    <property type="protein sequence ID" value="KAH7443770.1"/>
    <property type="molecule type" value="Genomic_DNA"/>
</dbReference>
<proteinExistence type="predicted"/>
<evidence type="ECO:0008006" key="6">
    <source>
        <dbReference type="Google" id="ProtNLM"/>
    </source>
</evidence>
<dbReference type="GO" id="GO:0005634">
    <property type="term" value="C:nucleus"/>
    <property type="evidence" value="ECO:0007669"/>
    <property type="project" value="UniProtKB-SubCell"/>
</dbReference>
<evidence type="ECO:0000256" key="2">
    <source>
        <dbReference type="ARBA" id="ARBA00023242"/>
    </source>
</evidence>
<comment type="caution">
    <text evidence="4">The sequence shown here is derived from an EMBL/GenBank/DDBJ whole genome shotgun (WGS) entry which is preliminary data.</text>
</comment>
<evidence type="ECO:0000313" key="4">
    <source>
        <dbReference type="EMBL" id="KAH7443770.1"/>
    </source>
</evidence>
<evidence type="ECO:0000313" key="5">
    <source>
        <dbReference type="Proteomes" id="UP000825935"/>
    </source>
</evidence>